<dbReference type="AlphaFoldDB" id="A0A6A5CBT4"/>
<dbReference type="InterPro" id="IPR016024">
    <property type="entry name" value="ARM-type_fold"/>
</dbReference>
<reference evidence="2 3" key="1">
    <citation type="journal article" date="2019" name="Sci. Rep.">
        <title>Nanopore sequencing improves the draft genome of the human pathogenic amoeba Naegleria fowleri.</title>
        <authorList>
            <person name="Liechti N."/>
            <person name="Schurch N."/>
            <person name="Bruggmann R."/>
            <person name="Wittwer M."/>
        </authorList>
    </citation>
    <scope>NUCLEOTIDE SEQUENCE [LARGE SCALE GENOMIC DNA]</scope>
    <source>
        <strain evidence="2 3">ATCC 30894</strain>
    </source>
</reference>
<dbReference type="Gene3D" id="1.25.10.10">
    <property type="entry name" value="Leucine-rich Repeat Variant"/>
    <property type="match status" value="2"/>
</dbReference>
<name>A0A6A5CBT4_NAEFO</name>
<keyword evidence="3" id="KW-1185">Reference proteome</keyword>
<dbReference type="Proteomes" id="UP000444721">
    <property type="component" value="Unassembled WGS sequence"/>
</dbReference>
<dbReference type="SUPFAM" id="SSF48371">
    <property type="entry name" value="ARM repeat"/>
    <property type="match status" value="1"/>
</dbReference>
<dbReference type="PANTHER" id="PTHR14716:SF0">
    <property type="entry name" value="CILIA- AND FLAGELLA-ASSOCIATED PROTEIN 69"/>
    <property type="match status" value="1"/>
</dbReference>
<protein>
    <recommendedName>
        <fullName evidence="1">Cilia- and flagella-associated protein 69 ARM repeats domain-containing protein</fullName>
    </recommendedName>
</protein>
<dbReference type="PANTHER" id="PTHR14716">
    <property type="entry name" value="CILIA- AND FLAGELLA-ASSOCIATED PROTEIN 69"/>
    <property type="match status" value="1"/>
</dbReference>
<dbReference type="EMBL" id="VFQX01000004">
    <property type="protein sequence ID" value="KAF0984014.1"/>
    <property type="molecule type" value="Genomic_DNA"/>
</dbReference>
<gene>
    <name evidence="2" type="ORF">FDP41_007929</name>
</gene>
<proteinExistence type="predicted"/>
<dbReference type="VEuPathDB" id="AmoebaDB:NF0037670"/>
<organism evidence="2 3">
    <name type="scientific">Naegleria fowleri</name>
    <name type="common">Brain eating amoeba</name>
    <dbReference type="NCBI Taxonomy" id="5763"/>
    <lineage>
        <taxon>Eukaryota</taxon>
        <taxon>Discoba</taxon>
        <taxon>Heterolobosea</taxon>
        <taxon>Tetramitia</taxon>
        <taxon>Eutetramitia</taxon>
        <taxon>Vahlkampfiidae</taxon>
        <taxon>Naegleria</taxon>
    </lineage>
</organism>
<dbReference type="VEuPathDB" id="AmoebaDB:NfTy_004840"/>
<dbReference type="InterPro" id="IPR048733">
    <property type="entry name" value="CFA69_ARM_dom"/>
</dbReference>
<dbReference type="GeneID" id="68115147"/>
<dbReference type="RefSeq" id="XP_044568727.1">
    <property type="nucleotide sequence ID" value="XM_044711727.1"/>
</dbReference>
<dbReference type="Pfam" id="PF21049">
    <property type="entry name" value="CFA69_ARM_rpt"/>
    <property type="match status" value="1"/>
</dbReference>
<dbReference type="OrthoDB" id="191673at2759"/>
<evidence type="ECO:0000313" key="2">
    <source>
        <dbReference type="EMBL" id="KAF0984014.1"/>
    </source>
</evidence>
<evidence type="ECO:0000313" key="3">
    <source>
        <dbReference type="Proteomes" id="UP000444721"/>
    </source>
</evidence>
<sequence length="448" mass="50922">MEQQSKEEFVNLLDCFVSICSMPLRERKASDSFLKSDSYLAIFSCLGKLLRLSVACVKPILVNVSKAVKQCSILDDALFLISQMLKEKETVESELFIETTNVVWSLSRYEEYAEKLTREGGVRLLIDVLNSANFSDLVVFKVIDTIWNVIEIYPKSTLYIGEINCVTTMFKLIQEINLKGFRTKDKELRNDILIIFSFLAREPENQSLLKECGLLEYLAAISIGLELYPESVTISYSVSTISNEDFEMKKLAWTILFYLTFNNECLTLAIELGFVTILLECMKIDSVAMRKWNDNQRFELKLLALKILFLLSVRVPESFSKDHGSEICLELLRNSNEESIISSCFNTLMNVSTQEIGCKDLFQANAIQTMLEACANHSLSLSSRTDAVRIISNICSFVKDASESFMQNGGVAKCYIYLKQAYQRHSTLKKVGFTFVCIIKGHSYLLIS</sequence>
<dbReference type="VEuPathDB" id="AmoebaDB:FDP41_007929"/>
<dbReference type="InterPro" id="IPR048732">
    <property type="entry name" value="CFA69"/>
</dbReference>
<evidence type="ECO:0000259" key="1">
    <source>
        <dbReference type="Pfam" id="PF21049"/>
    </source>
</evidence>
<comment type="caution">
    <text evidence="2">The sequence shown here is derived from an EMBL/GenBank/DDBJ whole genome shotgun (WGS) entry which is preliminary data.</text>
</comment>
<feature type="domain" description="Cilia- and flagella-associated protein 69 ARM repeats" evidence="1">
    <location>
        <begin position="4"/>
        <end position="343"/>
    </location>
</feature>
<dbReference type="InterPro" id="IPR011989">
    <property type="entry name" value="ARM-like"/>
</dbReference>
<accession>A0A6A5CBT4</accession>